<dbReference type="NCBIfam" id="TIGR01571">
    <property type="entry name" value="A_thal_Cys_rich"/>
    <property type="match status" value="1"/>
</dbReference>
<accession>A0ABY7DNQ6</accession>
<evidence type="ECO:0000313" key="2">
    <source>
        <dbReference type="EMBL" id="WAQ98748.1"/>
    </source>
</evidence>
<gene>
    <name evidence="2" type="ORF">MAR_023121</name>
</gene>
<evidence type="ECO:0000313" key="3">
    <source>
        <dbReference type="Proteomes" id="UP001164746"/>
    </source>
</evidence>
<dbReference type="InterPro" id="IPR006461">
    <property type="entry name" value="PLAC_motif_containing"/>
</dbReference>
<organism evidence="2 3">
    <name type="scientific">Mya arenaria</name>
    <name type="common">Soft-shell clam</name>
    <dbReference type="NCBI Taxonomy" id="6604"/>
    <lineage>
        <taxon>Eukaryota</taxon>
        <taxon>Metazoa</taxon>
        <taxon>Spiralia</taxon>
        <taxon>Lophotrochozoa</taxon>
        <taxon>Mollusca</taxon>
        <taxon>Bivalvia</taxon>
        <taxon>Autobranchia</taxon>
        <taxon>Heteroconchia</taxon>
        <taxon>Euheterodonta</taxon>
        <taxon>Imparidentia</taxon>
        <taxon>Neoheterodontei</taxon>
        <taxon>Myida</taxon>
        <taxon>Myoidea</taxon>
        <taxon>Myidae</taxon>
        <taxon>Mya</taxon>
    </lineage>
</organism>
<protein>
    <submittedName>
        <fullName evidence="2">PCR3-like protein</fullName>
    </submittedName>
</protein>
<dbReference type="PANTHER" id="PTHR15907">
    <property type="entry name" value="DUF614 FAMILY PROTEIN-RELATED"/>
    <property type="match status" value="1"/>
</dbReference>
<comment type="similarity">
    <text evidence="1">Belongs to the cornifelin family.</text>
</comment>
<dbReference type="EMBL" id="CP111014">
    <property type="protein sequence ID" value="WAQ98748.1"/>
    <property type="molecule type" value="Genomic_DNA"/>
</dbReference>
<dbReference type="Pfam" id="PF04749">
    <property type="entry name" value="PLAC8"/>
    <property type="match status" value="1"/>
</dbReference>
<name>A0ABY7DNQ6_MYAAR</name>
<evidence type="ECO:0000256" key="1">
    <source>
        <dbReference type="ARBA" id="ARBA00009024"/>
    </source>
</evidence>
<proteinExistence type="inferred from homology"/>
<reference evidence="2" key="1">
    <citation type="submission" date="2022-11" db="EMBL/GenBank/DDBJ databases">
        <title>Centuries of genome instability and evolution in soft-shell clam transmissible cancer (bioRxiv).</title>
        <authorList>
            <person name="Hart S.F.M."/>
            <person name="Yonemitsu M.A."/>
            <person name="Giersch R.M."/>
            <person name="Beal B.F."/>
            <person name="Arriagada G."/>
            <person name="Davis B.W."/>
            <person name="Ostrander E.A."/>
            <person name="Goff S.P."/>
            <person name="Metzger M.J."/>
        </authorList>
    </citation>
    <scope>NUCLEOTIDE SEQUENCE</scope>
    <source>
        <strain evidence="2">MELC-2E11</strain>
        <tissue evidence="2">Siphon/mantle</tissue>
    </source>
</reference>
<dbReference type="Proteomes" id="UP001164746">
    <property type="component" value="Chromosome 3"/>
</dbReference>
<sequence length="118" mass="12869">MVSTELYEQSSEWAHGLCSCFDDLGLCIIAYLAPCVLFGQSAEKMGEGRCVVCGLVYFIPILNLIEAVIVRGKIREQSGIDGTTCHDCLTIAFCPLCALVQEAMEIQNTPAIMSMARE</sequence>
<keyword evidence="3" id="KW-1185">Reference proteome</keyword>